<proteinExistence type="inferred from homology"/>
<evidence type="ECO:0000256" key="7">
    <source>
        <dbReference type="ARBA" id="ARBA00049130"/>
    </source>
</evidence>
<dbReference type="Pfam" id="PF03721">
    <property type="entry name" value="UDPG_MGDP_dh_N"/>
    <property type="match status" value="1"/>
</dbReference>
<dbReference type="GO" id="GO:0089714">
    <property type="term" value="F:UDP-N-acetyl-D-mannosamine dehydrogenase activity"/>
    <property type="evidence" value="ECO:0007669"/>
    <property type="project" value="UniProtKB-EC"/>
</dbReference>
<evidence type="ECO:0000256" key="8">
    <source>
        <dbReference type="PIRNR" id="PIRNR000124"/>
    </source>
</evidence>
<dbReference type="InterPro" id="IPR028359">
    <property type="entry name" value="UDP_ManNAc/GlcNAc_DH"/>
</dbReference>
<dbReference type="EMBL" id="CP031150">
    <property type="protein sequence ID" value="AXG06292.1"/>
    <property type="molecule type" value="Genomic_DNA"/>
</dbReference>
<dbReference type="KEGG" id="haj:DU500_07495"/>
<dbReference type="SMART" id="SM00984">
    <property type="entry name" value="UDPG_MGDP_dh_C"/>
    <property type="match status" value="1"/>
</dbReference>
<dbReference type="InterPro" id="IPR014026">
    <property type="entry name" value="UDP-Glc/GDP-Man_DH_dimer"/>
</dbReference>
<dbReference type="Gene3D" id="3.40.50.720">
    <property type="entry name" value="NAD(P)-binding Rossmann-like Domain"/>
    <property type="match status" value="2"/>
</dbReference>
<dbReference type="InterPro" id="IPR036220">
    <property type="entry name" value="UDP-Glc/GDP-Man_DH_C_sf"/>
</dbReference>
<comment type="catalytic activity">
    <reaction evidence="7">
        <text>UDP-N-acetyl-alpha-D-mannosamine + 2 NAD(+) + H2O = UDP-N-acetyl-alpha-D-mannosaminouronate + 2 NADH + 3 H(+)</text>
        <dbReference type="Rhea" id="RHEA:25780"/>
        <dbReference type="ChEBI" id="CHEBI:15377"/>
        <dbReference type="ChEBI" id="CHEBI:15378"/>
        <dbReference type="ChEBI" id="CHEBI:57540"/>
        <dbReference type="ChEBI" id="CHEBI:57945"/>
        <dbReference type="ChEBI" id="CHEBI:68623"/>
        <dbReference type="ChEBI" id="CHEBI:70731"/>
        <dbReference type="EC" id="1.1.1.336"/>
    </reaction>
</comment>
<accession>A0A345E270</accession>
<sequence length="420" mass="45581">MTAAEPRICVHGLGYVGLPTAAVLANSGYEVVGFDVDPEHRQNLKSREFTFEEPDLERFVDRALDDGLTIAADPEPAEFHLICVPTPYDRNLDRTDLSFVQTAVETVAKILRSGDTVVLSSTVPPGTTDGLLRDVIEREGLSATEDILLGYSPETVLPGNTLAELRENDRLVGTAADQPPDRIVALYDSFISGDIRITNATTAEFVKLIQNACRDVNIAFANEVAKLAHEFEIDSRESIALANEHPRVDILHPGPGVGGHCIPIDPLFLKHGNDVPMLIEVARTVNDGMVGFVTELLEAALDRVAGSTVAILGLAYKGGVADTRESPAFTLVDTLETAEVGDIQLSDPYVMPDMVDREVLSLEESLEGADAAVIVTDHPEYGALDPAMFAERMVGRVIIDTRAMLDEERWDTAGFDVYKV</sequence>
<evidence type="ECO:0000256" key="6">
    <source>
        <dbReference type="ARBA" id="ARBA00030172"/>
    </source>
</evidence>
<dbReference type="RefSeq" id="WP_114585431.1">
    <property type="nucleotide sequence ID" value="NZ_CP031150.1"/>
</dbReference>
<dbReference type="OrthoDB" id="372050at2157"/>
<evidence type="ECO:0000259" key="9">
    <source>
        <dbReference type="SMART" id="SM00984"/>
    </source>
</evidence>
<evidence type="ECO:0000256" key="2">
    <source>
        <dbReference type="ARBA" id="ARBA00012935"/>
    </source>
</evidence>
<dbReference type="PIRSF" id="PIRSF000124">
    <property type="entry name" value="UDPglc_GDPman_dh"/>
    <property type="match status" value="1"/>
</dbReference>
<dbReference type="Pfam" id="PF00984">
    <property type="entry name" value="UDPG_MGDP_dh"/>
    <property type="match status" value="1"/>
</dbReference>
<evidence type="ECO:0000256" key="3">
    <source>
        <dbReference type="ARBA" id="ARBA00016796"/>
    </source>
</evidence>
<keyword evidence="5" id="KW-0520">NAD</keyword>
<dbReference type="GO" id="GO:0016628">
    <property type="term" value="F:oxidoreductase activity, acting on the CH-CH group of donors, NAD or NADP as acceptor"/>
    <property type="evidence" value="ECO:0007669"/>
    <property type="project" value="InterPro"/>
</dbReference>
<evidence type="ECO:0000256" key="1">
    <source>
        <dbReference type="ARBA" id="ARBA00006601"/>
    </source>
</evidence>
<evidence type="ECO:0000313" key="10">
    <source>
        <dbReference type="EMBL" id="AXG06292.1"/>
    </source>
</evidence>
<dbReference type="InterPro" id="IPR001732">
    <property type="entry name" value="UDP-Glc/GDP-Man_DH_N"/>
</dbReference>
<keyword evidence="4" id="KW-0560">Oxidoreductase</keyword>
<dbReference type="EC" id="1.1.1.336" evidence="2"/>
<feature type="domain" description="UDP-glucose/GDP-mannose dehydrogenase C-terminal" evidence="9">
    <location>
        <begin position="310"/>
        <end position="407"/>
    </location>
</feature>
<comment type="similarity">
    <text evidence="1 8">Belongs to the UDP-glucose/GDP-mannose dehydrogenase family.</text>
</comment>
<evidence type="ECO:0000256" key="4">
    <source>
        <dbReference type="ARBA" id="ARBA00023002"/>
    </source>
</evidence>
<dbReference type="InterPro" id="IPR008927">
    <property type="entry name" value="6-PGluconate_DH-like_C_sf"/>
</dbReference>
<evidence type="ECO:0000313" key="11">
    <source>
        <dbReference type="Proteomes" id="UP000253273"/>
    </source>
</evidence>
<dbReference type="GO" id="GO:0051287">
    <property type="term" value="F:NAD binding"/>
    <property type="evidence" value="ECO:0007669"/>
    <property type="project" value="InterPro"/>
</dbReference>
<dbReference type="GeneID" id="37283218"/>
<reference evidence="10 11" key="1">
    <citation type="submission" date="2018-07" db="EMBL/GenBank/DDBJ databases">
        <title>Genome sequences of Haloplanus sp. CBA1113.</title>
        <authorList>
            <person name="Kim Y.B."/>
            <person name="Roh S.W."/>
        </authorList>
    </citation>
    <scope>NUCLEOTIDE SEQUENCE [LARGE SCALE GENOMIC DNA]</scope>
    <source>
        <strain evidence="10 11">CBA1113</strain>
    </source>
</reference>
<dbReference type="InterPro" id="IPR014027">
    <property type="entry name" value="UDP-Glc/GDP-Man_DH_C"/>
</dbReference>
<dbReference type="SUPFAM" id="SSF52413">
    <property type="entry name" value="UDP-glucose/GDP-mannose dehydrogenase C-terminal domain"/>
    <property type="match status" value="1"/>
</dbReference>
<evidence type="ECO:0000256" key="5">
    <source>
        <dbReference type="ARBA" id="ARBA00023027"/>
    </source>
</evidence>
<dbReference type="Proteomes" id="UP000253273">
    <property type="component" value="Chromosome"/>
</dbReference>
<gene>
    <name evidence="10" type="ORF">DU500_07495</name>
</gene>
<name>A0A345E270_9EURY</name>
<dbReference type="PANTHER" id="PTHR43491">
    <property type="entry name" value="UDP-N-ACETYL-D-MANNOSAMINE DEHYDROGENASE"/>
    <property type="match status" value="1"/>
</dbReference>
<organism evidence="10 11">
    <name type="scientific">Haloplanus rubicundus</name>
    <dbReference type="NCBI Taxonomy" id="1547898"/>
    <lineage>
        <taxon>Archaea</taxon>
        <taxon>Methanobacteriati</taxon>
        <taxon>Methanobacteriota</taxon>
        <taxon>Stenosarchaea group</taxon>
        <taxon>Halobacteria</taxon>
        <taxon>Halobacteriales</taxon>
        <taxon>Haloferacaceae</taxon>
        <taxon>Haloplanus</taxon>
    </lineage>
</organism>
<dbReference type="SUPFAM" id="SSF51735">
    <property type="entry name" value="NAD(P)-binding Rossmann-fold domains"/>
    <property type="match status" value="1"/>
</dbReference>
<dbReference type="InterPro" id="IPR036291">
    <property type="entry name" value="NAD(P)-bd_dom_sf"/>
</dbReference>
<dbReference type="AlphaFoldDB" id="A0A345E270"/>
<dbReference type="SUPFAM" id="SSF48179">
    <property type="entry name" value="6-phosphogluconate dehydrogenase C-terminal domain-like"/>
    <property type="match status" value="1"/>
</dbReference>
<keyword evidence="11" id="KW-1185">Reference proteome</keyword>
<dbReference type="GO" id="GO:0000271">
    <property type="term" value="P:polysaccharide biosynthetic process"/>
    <property type="evidence" value="ECO:0007669"/>
    <property type="project" value="InterPro"/>
</dbReference>
<protein>
    <recommendedName>
        <fullName evidence="3">UDP-N-acetyl-D-mannosamine dehydrogenase</fullName>
        <ecNumber evidence="2">1.1.1.336</ecNumber>
    </recommendedName>
    <alternativeName>
        <fullName evidence="6">UDP-ManNAc 6-dehydrogenase</fullName>
    </alternativeName>
</protein>
<dbReference type="InterPro" id="IPR017476">
    <property type="entry name" value="UDP-Glc/GDP-Man"/>
</dbReference>
<dbReference type="PANTHER" id="PTHR43491:SF2">
    <property type="entry name" value="UDP-N-ACETYL-D-MANNOSAMINE DEHYDROGENASE"/>
    <property type="match status" value="1"/>
</dbReference>
<dbReference type="Pfam" id="PF03720">
    <property type="entry name" value="UDPG_MGDP_dh_C"/>
    <property type="match status" value="1"/>
</dbReference>
<dbReference type="NCBIfam" id="TIGR03026">
    <property type="entry name" value="NDP-sugDHase"/>
    <property type="match status" value="1"/>
</dbReference>
<dbReference type="PIRSF" id="PIRSF500136">
    <property type="entry name" value="UDP_ManNAc_DH"/>
    <property type="match status" value="1"/>
</dbReference>